<organism evidence="6 7">
    <name type="scientific">Paraburkholderia silvatlantica</name>
    <dbReference type="NCBI Taxonomy" id="321895"/>
    <lineage>
        <taxon>Bacteria</taxon>
        <taxon>Pseudomonadati</taxon>
        <taxon>Pseudomonadota</taxon>
        <taxon>Betaproteobacteria</taxon>
        <taxon>Burkholderiales</taxon>
        <taxon>Burkholderiaceae</taxon>
        <taxon>Paraburkholderia</taxon>
    </lineage>
</organism>
<evidence type="ECO:0000313" key="5">
    <source>
        <dbReference type="EMBL" id="MBB2927231.1"/>
    </source>
</evidence>
<dbReference type="EMBL" id="QJSQ01000003">
    <property type="protein sequence ID" value="PYE26239.1"/>
    <property type="molecule type" value="Genomic_DNA"/>
</dbReference>
<gene>
    <name evidence="6" type="ORF">C7410_103155</name>
    <name evidence="5" type="ORF">FHX59_001644</name>
</gene>
<evidence type="ECO:0000313" key="7">
    <source>
        <dbReference type="Proteomes" id="UP000247772"/>
    </source>
</evidence>
<evidence type="ECO:0000313" key="6">
    <source>
        <dbReference type="EMBL" id="PYE26239.1"/>
    </source>
</evidence>
<dbReference type="Proteomes" id="UP000533533">
    <property type="component" value="Unassembled WGS sequence"/>
</dbReference>
<dbReference type="Pfam" id="PF01638">
    <property type="entry name" value="HxlR"/>
    <property type="match status" value="1"/>
</dbReference>
<dbReference type="AlphaFoldDB" id="A0A2U1AKW4"/>
<dbReference type="OrthoDB" id="9807069at2"/>
<dbReference type="Gene3D" id="1.10.10.10">
    <property type="entry name" value="Winged helix-like DNA-binding domain superfamily/Winged helix DNA-binding domain"/>
    <property type="match status" value="1"/>
</dbReference>
<keyword evidence="8" id="KW-1185">Reference proteome</keyword>
<dbReference type="InterPro" id="IPR002577">
    <property type="entry name" value="HTH_HxlR"/>
</dbReference>
<keyword evidence="2 5" id="KW-0238">DNA-binding</keyword>
<evidence type="ECO:0000256" key="3">
    <source>
        <dbReference type="ARBA" id="ARBA00023163"/>
    </source>
</evidence>
<comment type="caution">
    <text evidence="6">The sequence shown here is derived from an EMBL/GenBank/DDBJ whole genome shotgun (WGS) entry which is preliminary data.</text>
</comment>
<dbReference type="RefSeq" id="WP_110383106.1">
    <property type="nucleotide sequence ID" value="NZ_JACHVZ010000004.1"/>
</dbReference>
<dbReference type="PANTHER" id="PTHR33204">
    <property type="entry name" value="TRANSCRIPTIONAL REGULATOR, MARR FAMILY"/>
    <property type="match status" value="1"/>
</dbReference>
<dbReference type="EMBL" id="JACHVZ010000004">
    <property type="protein sequence ID" value="MBB2927231.1"/>
    <property type="molecule type" value="Genomic_DNA"/>
</dbReference>
<sequence length="134" mass="15320">MRPTANRQSRADEEPVVSCAPHDVLTHLGDKWTILVLSMLAQAPENRARFSEIKYGVLGISQRMLTLTLRILERNGLVSRHYFPEVPPRVEYQLTSMGKSMLHPIEVFTGWIKENWPAMEQARRDYDAAANVSN</sequence>
<evidence type="ECO:0000313" key="8">
    <source>
        <dbReference type="Proteomes" id="UP000533533"/>
    </source>
</evidence>
<dbReference type="GO" id="GO:0003677">
    <property type="term" value="F:DNA binding"/>
    <property type="evidence" value="ECO:0007669"/>
    <property type="project" value="UniProtKB-KW"/>
</dbReference>
<accession>A0A2U1AKW4</accession>
<reference evidence="6 7" key="1">
    <citation type="submission" date="2018-06" db="EMBL/GenBank/DDBJ databases">
        <title>Genomic Encyclopedia of Type Strains, Phase IV (KMG-V): Genome sequencing to study the core and pangenomes of soil and plant-associated prokaryotes.</title>
        <authorList>
            <person name="Whitman W."/>
        </authorList>
    </citation>
    <scope>NUCLEOTIDE SEQUENCE [LARGE SCALE GENOMIC DNA]</scope>
    <source>
        <strain evidence="6 7">SRCL-318</strain>
        <strain evidence="5 8">SRMrh-85</strain>
    </source>
</reference>
<dbReference type="InterPro" id="IPR036388">
    <property type="entry name" value="WH-like_DNA-bd_sf"/>
</dbReference>
<evidence type="ECO:0000259" key="4">
    <source>
        <dbReference type="PROSITE" id="PS51118"/>
    </source>
</evidence>
<keyword evidence="1" id="KW-0805">Transcription regulation</keyword>
<dbReference type="Proteomes" id="UP000247772">
    <property type="component" value="Unassembled WGS sequence"/>
</dbReference>
<keyword evidence="3" id="KW-0804">Transcription</keyword>
<name>A0A2U1AKW4_9BURK</name>
<evidence type="ECO:0000256" key="2">
    <source>
        <dbReference type="ARBA" id="ARBA00023125"/>
    </source>
</evidence>
<dbReference type="SUPFAM" id="SSF46785">
    <property type="entry name" value="Winged helix' DNA-binding domain"/>
    <property type="match status" value="1"/>
</dbReference>
<protein>
    <submittedName>
        <fullName evidence="5 6">HxlR family transcriptional regulator</fullName>
    </submittedName>
</protein>
<proteinExistence type="predicted"/>
<dbReference type="PROSITE" id="PS51118">
    <property type="entry name" value="HTH_HXLR"/>
    <property type="match status" value="1"/>
</dbReference>
<dbReference type="PANTHER" id="PTHR33204:SF39">
    <property type="entry name" value="TRANSCRIPTIONAL REGULATORY PROTEIN"/>
    <property type="match status" value="1"/>
</dbReference>
<dbReference type="InterPro" id="IPR036390">
    <property type="entry name" value="WH_DNA-bd_sf"/>
</dbReference>
<evidence type="ECO:0000256" key="1">
    <source>
        <dbReference type="ARBA" id="ARBA00023015"/>
    </source>
</evidence>
<feature type="domain" description="HTH hxlR-type" evidence="4">
    <location>
        <begin position="19"/>
        <end position="120"/>
    </location>
</feature>